<dbReference type="SUPFAM" id="SSF54909">
    <property type="entry name" value="Dimeric alpha+beta barrel"/>
    <property type="match status" value="1"/>
</dbReference>
<reference evidence="1" key="1">
    <citation type="submission" date="2018-05" db="EMBL/GenBank/DDBJ databases">
        <authorList>
            <person name="Lanie J.A."/>
            <person name="Ng W.-L."/>
            <person name="Kazmierczak K.M."/>
            <person name="Andrzejewski T.M."/>
            <person name="Davidsen T.M."/>
            <person name="Wayne K.J."/>
            <person name="Tettelin H."/>
            <person name="Glass J.I."/>
            <person name="Rusch D."/>
            <person name="Podicherti R."/>
            <person name="Tsui H.-C.T."/>
            <person name="Winkler M.E."/>
        </authorList>
    </citation>
    <scope>NUCLEOTIDE SEQUENCE</scope>
</reference>
<name>A0A382Z4N6_9ZZZZ</name>
<organism evidence="1">
    <name type="scientific">marine metagenome</name>
    <dbReference type="NCBI Taxonomy" id="408172"/>
    <lineage>
        <taxon>unclassified sequences</taxon>
        <taxon>metagenomes</taxon>
        <taxon>ecological metagenomes</taxon>
    </lineage>
</organism>
<gene>
    <name evidence="1" type="ORF">METZ01_LOCUS443267</name>
</gene>
<dbReference type="EMBL" id="UINC01180962">
    <property type="protein sequence ID" value="SVD90413.1"/>
    <property type="molecule type" value="Genomic_DNA"/>
</dbReference>
<protein>
    <recommendedName>
        <fullName evidence="2">NIPSNAP domain-containing protein</fullName>
    </recommendedName>
</protein>
<dbReference type="Gene3D" id="3.30.70.100">
    <property type="match status" value="1"/>
</dbReference>
<evidence type="ECO:0000313" key="1">
    <source>
        <dbReference type="EMBL" id="SVD90413.1"/>
    </source>
</evidence>
<accession>A0A382Z4N6</accession>
<sequence length="116" mass="13565">MTEIVEIRDYTIEQAWLEAYKEWAEQLAAPWLKKNLDVVDFWVDDGIEASVDGSDPKLSPHGQANVCWIIRWASKEERDIGFNAVLENPEWQEIWSKHPNENAYLVMNARFMKSVL</sequence>
<evidence type="ECO:0008006" key="2">
    <source>
        <dbReference type="Google" id="ProtNLM"/>
    </source>
</evidence>
<proteinExistence type="predicted"/>
<dbReference type="InterPro" id="IPR011008">
    <property type="entry name" value="Dimeric_a/b-barrel"/>
</dbReference>
<dbReference type="AlphaFoldDB" id="A0A382Z4N6"/>